<keyword evidence="7" id="KW-1185">Reference proteome</keyword>
<dbReference type="Proteomes" id="UP001328107">
    <property type="component" value="Unassembled WGS sequence"/>
</dbReference>
<reference evidence="7" key="1">
    <citation type="submission" date="2022-10" db="EMBL/GenBank/DDBJ databases">
        <title>Genome assembly of Pristionchus species.</title>
        <authorList>
            <person name="Yoshida K."/>
            <person name="Sommer R.J."/>
        </authorList>
    </citation>
    <scope>NUCLEOTIDE SEQUENCE [LARGE SCALE GENOMIC DNA]</scope>
    <source>
        <strain evidence="7">RS5460</strain>
    </source>
</reference>
<comment type="subcellular location">
    <subcellularLocation>
        <location evidence="1">Membrane</location>
        <topology evidence="1">Multi-pass membrane protein</topology>
    </subcellularLocation>
</comment>
<evidence type="ECO:0000256" key="1">
    <source>
        <dbReference type="ARBA" id="ARBA00004141"/>
    </source>
</evidence>
<evidence type="ECO:0000256" key="3">
    <source>
        <dbReference type="ARBA" id="ARBA00022989"/>
    </source>
</evidence>
<feature type="transmembrane region" description="Helical" evidence="5">
    <location>
        <begin position="100"/>
        <end position="123"/>
    </location>
</feature>
<dbReference type="PANTHER" id="PTHR12428:SF66">
    <property type="entry name" value="MITOCHONDRIAL INNER MEMBRANE PROTEIN OXA1L"/>
    <property type="match status" value="1"/>
</dbReference>
<keyword evidence="2 5" id="KW-0812">Transmembrane</keyword>
<dbReference type="GO" id="GO:0032977">
    <property type="term" value="F:membrane insertase activity"/>
    <property type="evidence" value="ECO:0007669"/>
    <property type="project" value="InterPro"/>
</dbReference>
<accession>A0AAN4Z4B9</accession>
<evidence type="ECO:0000256" key="5">
    <source>
        <dbReference type="SAM" id="Phobius"/>
    </source>
</evidence>
<dbReference type="EMBL" id="BTRK01000001">
    <property type="protein sequence ID" value="GMR33766.1"/>
    <property type="molecule type" value="Genomic_DNA"/>
</dbReference>
<evidence type="ECO:0000313" key="7">
    <source>
        <dbReference type="Proteomes" id="UP001328107"/>
    </source>
</evidence>
<feature type="transmembrane region" description="Helical" evidence="5">
    <location>
        <begin position="263"/>
        <end position="294"/>
    </location>
</feature>
<protein>
    <recommendedName>
        <fullName evidence="8">Oxa-1</fullName>
    </recommendedName>
</protein>
<name>A0AAN4Z4B9_9BILA</name>
<dbReference type="AlphaFoldDB" id="A0AAN4Z4B9"/>
<feature type="non-terminal residue" evidence="6">
    <location>
        <position position="309"/>
    </location>
</feature>
<evidence type="ECO:0008006" key="8">
    <source>
        <dbReference type="Google" id="ProtNLM"/>
    </source>
</evidence>
<evidence type="ECO:0000313" key="6">
    <source>
        <dbReference type="EMBL" id="GMR33766.1"/>
    </source>
</evidence>
<proteinExistence type="predicted"/>
<evidence type="ECO:0000256" key="4">
    <source>
        <dbReference type="ARBA" id="ARBA00023136"/>
    </source>
</evidence>
<comment type="caution">
    <text evidence="6">The sequence shown here is derived from an EMBL/GenBank/DDBJ whole genome shotgun (WGS) entry which is preliminary data.</text>
</comment>
<dbReference type="InterPro" id="IPR001708">
    <property type="entry name" value="YidC/ALB3/OXA1/COX18"/>
</dbReference>
<sequence length="309" mass="33952">MLSLPRAVAPIGRSILKCRMRVVGASVAQRSLSSKGHIFDSGSSVRFKLKLDDIPPSPPPIYDLVDSSQSALGELGLISWSNPSYYFQMAMEGIHMYADIPWWLTIVSATVALRLALIAVPIMSHRVAAKQSLYKQELDLFKARQEHARKERDNVLAQKIVTEQRDFLKSKDIKLGRTFAGNMAYGGVFITQFFAIKGMIEANYPGFSTGGMLWFTDLTLADPYFILPLLSATTTGLILAFGVNVSQSNGKMSPWVRVVVPSAILFIATSQLGSGLCVALCASNAMSLAYAVLFRLEPIRKILKIPFVV</sequence>
<feature type="transmembrane region" description="Helical" evidence="5">
    <location>
        <begin position="224"/>
        <end position="243"/>
    </location>
</feature>
<organism evidence="6 7">
    <name type="scientific">Pristionchus mayeri</name>
    <dbReference type="NCBI Taxonomy" id="1317129"/>
    <lineage>
        <taxon>Eukaryota</taxon>
        <taxon>Metazoa</taxon>
        <taxon>Ecdysozoa</taxon>
        <taxon>Nematoda</taxon>
        <taxon>Chromadorea</taxon>
        <taxon>Rhabditida</taxon>
        <taxon>Rhabditina</taxon>
        <taxon>Diplogasteromorpha</taxon>
        <taxon>Diplogasteroidea</taxon>
        <taxon>Neodiplogasteridae</taxon>
        <taxon>Pristionchus</taxon>
    </lineage>
</organism>
<evidence type="ECO:0000256" key="2">
    <source>
        <dbReference type="ARBA" id="ARBA00022692"/>
    </source>
</evidence>
<keyword evidence="3 5" id="KW-1133">Transmembrane helix</keyword>
<keyword evidence="4 5" id="KW-0472">Membrane</keyword>
<dbReference type="PANTHER" id="PTHR12428">
    <property type="entry name" value="OXA1"/>
    <property type="match status" value="1"/>
</dbReference>
<gene>
    <name evidence="6" type="ORF">PMAYCL1PPCAC_03961</name>
</gene>
<dbReference type="CDD" id="cd20069">
    <property type="entry name" value="5TM_Oxa1-like"/>
    <property type="match status" value="1"/>
</dbReference>
<dbReference type="GO" id="GO:0005743">
    <property type="term" value="C:mitochondrial inner membrane"/>
    <property type="evidence" value="ECO:0007669"/>
    <property type="project" value="TreeGrafter"/>
</dbReference>
<dbReference type="GO" id="GO:0032979">
    <property type="term" value="P:protein insertion into mitochondrial inner membrane from matrix"/>
    <property type="evidence" value="ECO:0007669"/>
    <property type="project" value="TreeGrafter"/>
</dbReference>